<keyword evidence="1" id="KW-0805">Transcription regulation</keyword>
<dbReference type="SUPFAM" id="SSF64288">
    <property type="entry name" value="Chorismate lyase-like"/>
    <property type="match status" value="1"/>
</dbReference>
<dbReference type="Gene3D" id="1.10.10.10">
    <property type="entry name" value="Winged helix-like DNA-binding domain superfamily/Winged helix DNA-binding domain"/>
    <property type="match status" value="1"/>
</dbReference>
<dbReference type="SUPFAM" id="SSF46785">
    <property type="entry name" value="Winged helix' DNA-binding domain"/>
    <property type="match status" value="1"/>
</dbReference>
<evidence type="ECO:0000313" key="6">
    <source>
        <dbReference type="Proteomes" id="UP000621454"/>
    </source>
</evidence>
<name>A0A916T3Y3_9ACTN</name>
<dbReference type="PRINTS" id="PR00035">
    <property type="entry name" value="HTHGNTR"/>
</dbReference>
<dbReference type="PANTHER" id="PTHR44846">
    <property type="entry name" value="MANNOSYL-D-GLYCERATE TRANSPORT/METABOLISM SYSTEM REPRESSOR MNGR-RELATED"/>
    <property type="match status" value="1"/>
</dbReference>
<organism evidence="5 6">
    <name type="scientific">Gordonia jinhuaensis</name>
    <dbReference type="NCBI Taxonomy" id="1517702"/>
    <lineage>
        <taxon>Bacteria</taxon>
        <taxon>Bacillati</taxon>
        <taxon>Actinomycetota</taxon>
        <taxon>Actinomycetes</taxon>
        <taxon>Mycobacteriales</taxon>
        <taxon>Gordoniaceae</taxon>
        <taxon>Gordonia</taxon>
    </lineage>
</organism>
<dbReference type="Pfam" id="PF00392">
    <property type="entry name" value="GntR"/>
    <property type="match status" value="1"/>
</dbReference>
<dbReference type="SMART" id="SM00345">
    <property type="entry name" value="HTH_GNTR"/>
    <property type="match status" value="1"/>
</dbReference>
<dbReference type="PROSITE" id="PS50949">
    <property type="entry name" value="HTH_GNTR"/>
    <property type="match status" value="1"/>
</dbReference>
<evidence type="ECO:0000256" key="2">
    <source>
        <dbReference type="ARBA" id="ARBA00023125"/>
    </source>
</evidence>
<dbReference type="InterPro" id="IPR050679">
    <property type="entry name" value="Bact_HTH_transcr_reg"/>
</dbReference>
<reference evidence="5" key="1">
    <citation type="journal article" date="2014" name="Int. J. Syst. Evol. Microbiol.">
        <title>Complete genome sequence of Corynebacterium casei LMG S-19264T (=DSM 44701T), isolated from a smear-ripened cheese.</title>
        <authorList>
            <consortium name="US DOE Joint Genome Institute (JGI-PGF)"/>
            <person name="Walter F."/>
            <person name="Albersmeier A."/>
            <person name="Kalinowski J."/>
            <person name="Ruckert C."/>
        </authorList>
    </citation>
    <scope>NUCLEOTIDE SEQUENCE</scope>
    <source>
        <strain evidence="5">CGMCC 1.12827</strain>
    </source>
</reference>
<sequence length="229" mass="25350">MPKPYLVRRGLETILAELAVGDSVPAERELAERFSVSRETVRQALHELLVQGRIARQGRGTVVSSPKLIQPLSRGSYTEGAQRQGRVPGRVALAMGDVTGSDDICEDLEIARGSTVLRIDRLLLADGQKLGLESTFLPLPRFDSFHSTFNPETSLYTAMRALGIEFGPAEERIETALGSPREAKLLETTTAMPMLLMNRRSLDSDGVPIERVRSLYRGDRMAFEVVLRE</sequence>
<dbReference type="CDD" id="cd07377">
    <property type="entry name" value="WHTH_GntR"/>
    <property type="match status" value="1"/>
</dbReference>
<evidence type="ECO:0000313" key="5">
    <source>
        <dbReference type="EMBL" id="GGB29516.1"/>
    </source>
</evidence>
<dbReference type="GO" id="GO:0045892">
    <property type="term" value="P:negative regulation of DNA-templated transcription"/>
    <property type="evidence" value="ECO:0007669"/>
    <property type="project" value="TreeGrafter"/>
</dbReference>
<evidence type="ECO:0000256" key="1">
    <source>
        <dbReference type="ARBA" id="ARBA00023015"/>
    </source>
</evidence>
<dbReference type="EMBL" id="BMGC01000009">
    <property type="protein sequence ID" value="GGB29516.1"/>
    <property type="molecule type" value="Genomic_DNA"/>
</dbReference>
<evidence type="ECO:0000259" key="4">
    <source>
        <dbReference type="PROSITE" id="PS50949"/>
    </source>
</evidence>
<dbReference type="Gene3D" id="3.40.1410.10">
    <property type="entry name" value="Chorismate lyase-like"/>
    <property type="match status" value="1"/>
</dbReference>
<keyword evidence="3" id="KW-0804">Transcription</keyword>
<proteinExistence type="predicted"/>
<dbReference type="InterPro" id="IPR000524">
    <property type="entry name" value="Tscrpt_reg_HTH_GntR"/>
</dbReference>
<accession>A0A916T3Y3</accession>
<dbReference type="GO" id="GO:0003677">
    <property type="term" value="F:DNA binding"/>
    <property type="evidence" value="ECO:0007669"/>
    <property type="project" value="UniProtKB-KW"/>
</dbReference>
<dbReference type="GO" id="GO:0003700">
    <property type="term" value="F:DNA-binding transcription factor activity"/>
    <property type="evidence" value="ECO:0007669"/>
    <property type="project" value="InterPro"/>
</dbReference>
<dbReference type="AlphaFoldDB" id="A0A916T3Y3"/>
<dbReference type="InterPro" id="IPR011663">
    <property type="entry name" value="UTRA"/>
</dbReference>
<reference evidence="5" key="2">
    <citation type="submission" date="2020-09" db="EMBL/GenBank/DDBJ databases">
        <authorList>
            <person name="Sun Q."/>
            <person name="Zhou Y."/>
        </authorList>
    </citation>
    <scope>NUCLEOTIDE SEQUENCE</scope>
    <source>
        <strain evidence="5">CGMCC 1.12827</strain>
    </source>
</reference>
<dbReference type="InterPro" id="IPR028978">
    <property type="entry name" value="Chorismate_lyase_/UTRA_dom_sf"/>
</dbReference>
<protein>
    <submittedName>
        <fullName evidence="5">GntR-family transcriptional regulator</fullName>
    </submittedName>
</protein>
<feature type="domain" description="HTH gntR-type" evidence="4">
    <location>
        <begin position="1"/>
        <end position="66"/>
    </location>
</feature>
<gene>
    <name evidence="5" type="ORF">GCM10011489_17060</name>
</gene>
<dbReference type="SMART" id="SM00866">
    <property type="entry name" value="UTRA"/>
    <property type="match status" value="1"/>
</dbReference>
<comment type="caution">
    <text evidence="5">The sequence shown here is derived from an EMBL/GenBank/DDBJ whole genome shotgun (WGS) entry which is preliminary data.</text>
</comment>
<dbReference type="RefSeq" id="WP_188586176.1">
    <property type="nucleotide sequence ID" value="NZ_BMGC01000009.1"/>
</dbReference>
<dbReference type="Proteomes" id="UP000621454">
    <property type="component" value="Unassembled WGS sequence"/>
</dbReference>
<dbReference type="PANTHER" id="PTHR44846:SF1">
    <property type="entry name" value="MANNOSYL-D-GLYCERATE TRANSPORT_METABOLISM SYSTEM REPRESSOR MNGR-RELATED"/>
    <property type="match status" value="1"/>
</dbReference>
<dbReference type="InterPro" id="IPR036390">
    <property type="entry name" value="WH_DNA-bd_sf"/>
</dbReference>
<dbReference type="InterPro" id="IPR036388">
    <property type="entry name" value="WH-like_DNA-bd_sf"/>
</dbReference>
<dbReference type="Pfam" id="PF07702">
    <property type="entry name" value="UTRA"/>
    <property type="match status" value="1"/>
</dbReference>
<keyword evidence="6" id="KW-1185">Reference proteome</keyword>
<evidence type="ECO:0000256" key="3">
    <source>
        <dbReference type="ARBA" id="ARBA00023163"/>
    </source>
</evidence>
<keyword evidence="2" id="KW-0238">DNA-binding</keyword>